<dbReference type="CDD" id="cd06850">
    <property type="entry name" value="biotinyl_domain"/>
    <property type="match status" value="1"/>
</dbReference>
<proteinExistence type="predicted"/>
<keyword evidence="1" id="KW-0092">Biotin</keyword>
<dbReference type="PANTHER" id="PTHR45266:SF3">
    <property type="entry name" value="OXALOACETATE DECARBOXYLASE ALPHA CHAIN"/>
    <property type="match status" value="1"/>
</dbReference>
<dbReference type="InterPro" id="IPR000089">
    <property type="entry name" value="Biotin_lipoyl"/>
</dbReference>
<accession>A0ABP5KHI0</accession>
<reference evidence="4" key="1">
    <citation type="journal article" date="2019" name="Int. J. Syst. Evol. Microbiol.">
        <title>The Global Catalogue of Microorganisms (GCM) 10K type strain sequencing project: providing services to taxonomists for standard genome sequencing and annotation.</title>
        <authorList>
            <consortium name="The Broad Institute Genomics Platform"/>
            <consortium name="The Broad Institute Genome Sequencing Center for Infectious Disease"/>
            <person name="Wu L."/>
            <person name="Ma J."/>
        </authorList>
    </citation>
    <scope>NUCLEOTIDE SEQUENCE [LARGE SCALE GENOMIC DNA]</scope>
    <source>
        <strain evidence="4">JCM 16021</strain>
    </source>
</reference>
<sequence>MASRHGHEIVAEMVANVLTVSVGPGDRVAVGDTVCLLESMKMEIPVIAELPGEVTEVKVATGDVVQEGDVLLVLRQ</sequence>
<gene>
    <name evidence="3" type="ORF">GCM10009843_37310</name>
</gene>
<name>A0ABP5KHI0_9ACTN</name>
<dbReference type="NCBIfam" id="NF004547">
    <property type="entry name" value="PRK05889.1"/>
    <property type="match status" value="1"/>
</dbReference>
<comment type="caution">
    <text evidence="3">The sequence shown here is derived from an EMBL/GenBank/DDBJ whole genome shotgun (WGS) entry which is preliminary data.</text>
</comment>
<dbReference type="PANTHER" id="PTHR45266">
    <property type="entry name" value="OXALOACETATE DECARBOXYLASE ALPHA CHAIN"/>
    <property type="match status" value="1"/>
</dbReference>
<dbReference type="Gene3D" id="2.40.50.100">
    <property type="match status" value="1"/>
</dbReference>
<organism evidence="3 4">
    <name type="scientific">Nocardioides bigeumensis</name>
    <dbReference type="NCBI Taxonomy" id="433657"/>
    <lineage>
        <taxon>Bacteria</taxon>
        <taxon>Bacillati</taxon>
        <taxon>Actinomycetota</taxon>
        <taxon>Actinomycetes</taxon>
        <taxon>Propionibacteriales</taxon>
        <taxon>Nocardioidaceae</taxon>
        <taxon>Nocardioides</taxon>
    </lineage>
</organism>
<dbReference type="InterPro" id="IPR050709">
    <property type="entry name" value="Biotin_Carboxyl_Carrier/Decarb"/>
</dbReference>
<dbReference type="Proteomes" id="UP001500575">
    <property type="component" value="Unassembled WGS sequence"/>
</dbReference>
<dbReference type="EMBL" id="BAAAQQ010000013">
    <property type="protein sequence ID" value="GAA2132583.1"/>
    <property type="molecule type" value="Genomic_DNA"/>
</dbReference>
<evidence type="ECO:0000259" key="2">
    <source>
        <dbReference type="PROSITE" id="PS50968"/>
    </source>
</evidence>
<dbReference type="InterPro" id="IPR011053">
    <property type="entry name" value="Single_hybrid_motif"/>
</dbReference>
<dbReference type="PROSITE" id="PS50968">
    <property type="entry name" value="BIOTINYL_LIPOYL"/>
    <property type="match status" value="1"/>
</dbReference>
<keyword evidence="4" id="KW-1185">Reference proteome</keyword>
<evidence type="ECO:0000313" key="3">
    <source>
        <dbReference type="EMBL" id="GAA2132583.1"/>
    </source>
</evidence>
<evidence type="ECO:0000313" key="4">
    <source>
        <dbReference type="Proteomes" id="UP001500575"/>
    </source>
</evidence>
<dbReference type="RefSeq" id="WP_344305332.1">
    <property type="nucleotide sequence ID" value="NZ_BAAAQQ010000013.1"/>
</dbReference>
<dbReference type="Pfam" id="PF00364">
    <property type="entry name" value="Biotin_lipoyl"/>
    <property type="match status" value="1"/>
</dbReference>
<feature type="domain" description="Lipoyl-binding" evidence="2">
    <location>
        <begin position="1"/>
        <end position="75"/>
    </location>
</feature>
<protein>
    <submittedName>
        <fullName evidence="3">Biotin/lipoyl-binding carrier protein</fullName>
    </submittedName>
</protein>
<evidence type="ECO:0000256" key="1">
    <source>
        <dbReference type="ARBA" id="ARBA00023267"/>
    </source>
</evidence>
<dbReference type="SUPFAM" id="SSF51230">
    <property type="entry name" value="Single hybrid motif"/>
    <property type="match status" value="1"/>
</dbReference>